<sequence>MVQTIRLLQKYMGGALVAIEGPVLQTDFDHKTRRVPLRPPTQTSNCYSDDTETKHTTIAAAVTSQKLKSSKVQNLQPHIPDTLSRDHC</sequence>
<feature type="region of interest" description="Disordered" evidence="1">
    <location>
        <begin position="69"/>
        <end position="88"/>
    </location>
</feature>
<evidence type="ECO:0000313" key="3">
    <source>
        <dbReference type="Proteomes" id="UP000182444"/>
    </source>
</evidence>
<protein>
    <submittedName>
        <fullName evidence="2">Uncharacterized protein</fullName>
    </submittedName>
</protein>
<proteinExistence type="predicted"/>
<dbReference type="AlphaFoldDB" id="A0A1D8NHV8"/>
<dbReference type="Proteomes" id="UP000182444">
    <property type="component" value="Chromosome 1E"/>
</dbReference>
<accession>A0A1D8NHV8</accession>
<reference evidence="2 3" key="1">
    <citation type="journal article" date="2016" name="PLoS ONE">
        <title>Sequence Assembly of Yarrowia lipolytica Strain W29/CLIB89 Shows Transposable Element Diversity.</title>
        <authorList>
            <person name="Magnan C."/>
            <person name="Yu J."/>
            <person name="Chang I."/>
            <person name="Jahn E."/>
            <person name="Kanomata Y."/>
            <person name="Wu J."/>
            <person name="Zeller M."/>
            <person name="Oakes M."/>
            <person name="Baldi P."/>
            <person name="Sandmeyer S."/>
        </authorList>
    </citation>
    <scope>NUCLEOTIDE SEQUENCE [LARGE SCALE GENOMIC DNA]</scope>
    <source>
        <strain evidence="3">CLIB89(W29)</strain>
    </source>
</reference>
<name>A0A1D8NHV8_YARLL</name>
<dbReference type="EMBL" id="CP017557">
    <property type="protein sequence ID" value="AOW05217.1"/>
    <property type="molecule type" value="Genomic_DNA"/>
</dbReference>
<dbReference type="GeneID" id="94583577"/>
<organism evidence="2 3">
    <name type="scientific">Yarrowia lipolytica</name>
    <name type="common">Candida lipolytica</name>
    <dbReference type="NCBI Taxonomy" id="4952"/>
    <lineage>
        <taxon>Eukaryota</taxon>
        <taxon>Fungi</taxon>
        <taxon>Dikarya</taxon>
        <taxon>Ascomycota</taxon>
        <taxon>Saccharomycotina</taxon>
        <taxon>Dipodascomycetes</taxon>
        <taxon>Dipodascales</taxon>
        <taxon>Dipodascales incertae sedis</taxon>
        <taxon>Yarrowia</taxon>
    </lineage>
</organism>
<evidence type="ECO:0000256" key="1">
    <source>
        <dbReference type="SAM" id="MobiDB-lite"/>
    </source>
</evidence>
<evidence type="ECO:0000313" key="2">
    <source>
        <dbReference type="EMBL" id="AOW05217.1"/>
    </source>
</evidence>
<dbReference type="RefSeq" id="XP_068139067.1">
    <property type="nucleotide sequence ID" value="XM_068282966.1"/>
</dbReference>
<gene>
    <name evidence="2" type="ORF">YALI1_E12790g</name>
</gene>
<dbReference type="VEuPathDB" id="FungiDB:YALI1_E12790g"/>